<reference evidence="2 3" key="1">
    <citation type="submission" date="2020-07" db="EMBL/GenBank/DDBJ databases">
        <title>Metarhizium humberi genome.</title>
        <authorList>
            <person name="Lysoe E."/>
        </authorList>
    </citation>
    <scope>NUCLEOTIDE SEQUENCE [LARGE SCALE GENOMIC DNA]</scope>
    <source>
        <strain evidence="2 3">ESALQ1638</strain>
    </source>
</reference>
<dbReference type="AlphaFoldDB" id="A0A9P8M6L5"/>
<protein>
    <submittedName>
        <fullName evidence="2">Uncharacterized protein</fullName>
    </submittedName>
</protein>
<organism evidence="2 3">
    <name type="scientific">Metarhizium humberi</name>
    <dbReference type="NCBI Taxonomy" id="2596975"/>
    <lineage>
        <taxon>Eukaryota</taxon>
        <taxon>Fungi</taxon>
        <taxon>Dikarya</taxon>
        <taxon>Ascomycota</taxon>
        <taxon>Pezizomycotina</taxon>
        <taxon>Sordariomycetes</taxon>
        <taxon>Hypocreomycetidae</taxon>
        <taxon>Hypocreales</taxon>
        <taxon>Clavicipitaceae</taxon>
        <taxon>Metarhizium</taxon>
    </lineage>
</organism>
<evidence type="ECO:0000313" key="2">
    <source>
        <dbReference type="EMBL" id="KAH0595035.1"/>
    </source>
</evidence>
<dbReference type="Proteomes" id="UP000764110">
    <property type="component" value="Unassembled WGS sequence"/>
</dbReference>
<accession>A0A9P8M6L5</accession>
<sequence length="425" mass="46233">MPASPRVQHRTIEVDEHFLPFPAAKLVVTQYFATCDETFTCAWIIVGAFYDRHGRPIWSTEILISRIDNESDSDGGDSTGDSVSESTDSCYDGEEEESDSVAGSAAEENLNVDLPVSHTAYPHPFLLPTPAAPVPTYIAPPAWDPVSQGPVPGHWRASFDVGSGRWVHTWQPLVYEMSGGWNPITGRDPSGTRPNHAPYGAPLPSQGQPYIFHSGGPGYNFGTVPHYNTWAGFSYTMPPLANPGVYPASYGPQAGPAGGYYTQQTFAYQPNGTGNILPRQPQPWPAIDPTMPAAQMTNSTGGVGCEPGYNLFFAAEHTKAHVFRSNIPPWQLPATAQLPFKAVHIPCNTTLEELLKGFGCTNPVPKKNKVFEIQSAGGGKWYKGLEVNGGNKDLVKKSIKEIGWDATRTGNPREKPVVCLWFCKD</sequence>
<keyword evidence="3" id="KW-1185">Reference proteome</keyword>
<evidence type="ECO:0000313" key="3">
    <source>
        <dbReference type="Proteomes" id="UP000764110"/>
    </source>
</evidence>
<comment type="caution">
    <text evidence="2">The sequence shown here is derived from an EMBL/GenBank/DDBJ whole genome shotgun (WGS) entry which is preliminary data.</text>
</comment>
<feature type="region of interest" description="Disordered" evidence="1">
    <location>
        <begin position="68"/>
        <end position="104"/>
    </location>
</feature>
<dbReference type="EMBL" id="JACEFI010000014">
    <property type="protein sequence ID" value="KAH0595035.1"/>
    <property type="molecule type" value="Genomic_DNA"/>
</dbReference>
<proteinExistence type="predicted"/>
<feature type="compositionally biased region" description="Low complexity" evidence="1">
    <location>
        <begin position="79"/>
        <end position="89"/>
    </location>
</feature>
<name>A0A9P8M6L5_9HYPO</name>
<evidence type="ECO:0000256" key="1">
    <source>
        <dbReference type="SAM" id="MobiDB-lite"/>
    </source>
</evidence>
<gene>
    <name evidence="2" type="ORF">MHUMG1_07334</name>
</gene>